<name>A0A0C9TG21_SPHS4</name>
<dbReference type="InterPro" id="IPR036457">
    <property type="entry name" value="PPM-type-like_dom_sf"/>
</dbReference>
<protein>
    <recommendedName>
        <fullName evidence="1">PPM-type phosphatase domain-containing protein</fullName>
    </recommendedName>
</protein>
<dbReference type="Proteomes" id="UP000054279">
    <property type="component" value="Unassembled WGS sequence"/>
</dbReference>
<dbReference type="SMART" id="SM00332">
    <property type="entry name" value="PP2Cc"/>
    <property type="match status" value="1"/>
</dbReference>
<dbReference type="Gene3D" id="3.60.40.10">
    <property type="entry name" value="PPM-type phosphatase domain"/>
    <property type="match status" value="1"/>
</dbReference>
<dbReference type="InterPro" id="IPR001932">
    <property type="entry name" value="PPM-type_phosphatase-like_dom"/>
</dbReference>
<proteinExistence type="predicted"/>
<accession>A0A0C9TG21</accession>
<feature type="domain" description="PPM-type phosphatase" evidence="1">
    <location>
        <begin position="47"/>
        <end position="391"/>
    </location>
</feature>
<dbReference type="GO" id="GO:0004722">
    <property type="term" value="F:protein serine/threonine phosphatase activity"/>
    <property type="evidence" value="ECO:0007669"/>
    <property type="project" value="InterPro"/>
</dbReference>
<evidence type="ECO:0000259" key="1">
    <source>
        <dbReference type="PROSITE" id="PS51746"/>
    </source>
</evidence>
<gene>
    <name evidence="2" type="ORF">M422DRAFT_61926</name>
</gene>
<keyword evidence="3" id="KW-1185">Reference proteome</keyword>
<dbReference type="InterPro" id="IPR015655">
    <property type="entry name" value="PP2C"/>
</dbReference>
<dbReference type="SUPFAM" id="SSF81606">
    <property type="entry name" value="PP2C-like"/>
    <property type="match status" value="1"/>
</dbReference>
<dbReference type="Pfam" id="PF00481">
    <property type="entry name" value="PP2C"/>
    <property type="match status" value="1"/>
</dbReference>
<evidence type="ECO:0000313" key="2">
    <source>
        <dbReference type="EMBL" id="KIJ28353.1"/>
    </source>
</evidence>
<dbReference type="PROSITE" id="PS51746">
    <property type="entry name" value="PPM_2"/>
    <property type="match status" value="1"/>
</dbReference>
<dbReference type="PANTHER" id="PTHR13832:SF792">
    <property type="entry name" value="GM14286P"/>
    <property type="match status" value="1"/>
</dbReference>
<evidence type="ECO:0000313" key="3">
    <source>
        <dbReference type="Proteomes" id="UP000054279"/>
    </source>
</evidence>
<organism evidence="2 3">
    <name type="scientific">Sphaerobolus stellatus (strain SS14)</name>
    <dbReference type="NCBI Taxonomy" id="990650"/>
    <lineage>
        <taxon>Eukaryota</taxon>
        <taxon>Fungi</taxon>
        <taxon>Dikarya</taxon>
        <taxon>Basidiomycota</taxon>
        <taxon>Agaricomycotina</taxon>
        <taxon>Agaricomycetes</taxon>
        <taxon>Phallomycetidae</taxon>
        <taxon>Geastrales</taxon>
        <taxon>Sphaerobolaceae</taxon>
        <taxon>Sphaerobolus</taxon>
    </lineage>
</organism>
<reference evidence="2 3" key="1">
    <citation type="submission" date="2014-06" db="EMBL/GenBank/DDBJ databases">
        <title>Evolutionary Origins and Diversification of the Mycorrhizal Mutualists.</title>
        <authorList>
            <consortium name="DOE Joint Genome Institute"/>
            <consortium name="Mycorrhizal Genomics Consortium"/>
            <person name="Kohler A."/>
            <person name="Kuo A."/>
            <person name="Nagy L.G."/>
            <person name="Floudas D."/>
            <person name="Copeland A."/>
            <person name="Barry K.W."/>
            <person name="Cichocki N."/>
            <person name="Veneault-Fourrey C."/>
            <person name="LaButti K."/>
            <person name="Lindquist E.A."/>
            <person name="Lipzen A."/>
            <person name="Lundell T."/>
            <person name="Morin E."/>
            <person name="Murat C."/>
            <person name="Riley R."/>
            <person name="Ohm R."/>
            <person name="Sun H."/>
            <person name="Tunlid A."/>
            <person name="Henrissat B."/>
            <person name="Grigoriev I.V."/>
            <person name="Hibbett D.S."/>
            <person name="Martin F."/>
        </authorList>
    </citation>
    <scope>NUCLEOTIDE SEQUENCE [LARGE SCALE GENOMIC DNA]</scope>
    <source>
        <strain evidence="2 3">SS14</strain>
    </source>
</reference>
<dbReference type="PANTHER" id="PTHR13832">
    <property type="entry name" value="PROTEIN PHOSPHATASE 2C"/>
    <property type="match status" value="1"/>
</dbReference>
<dbReference type="CDD" id="cd00143">
    <property type="entry name" value="PP2Cc"/>
    <property type="match status" value="1"/>
</dbReference>
<dbReference type="AlphaFoldDB" id="A0A0C9TG21"/>
<dbReference type="OrthoDB" id="19329at2759"/>
<dbReference type="HOGENOM" id="CLU_020130_0_0_1"/>
<sequence length="391" mass="43753">MYGPWRYQVIPKEEIAQKLALYAYAKEHSEAGITSVTFQPCLNEDERSQDRRIVHTWPLKNGIWKFIAILDGHAGHDTVDYTVEELPRRIKFKLEELIQSVEGQLSPQDISSALQAAISELDVHILDEFASLFPGGIESISQLSAEEIDNIINDGGERLTKVHRCMRGTTALVAVIDPAGENLWIANLGDCEAVLGESINNNRWQASRITSPHNGDNAEEVQRVREQHLGEEECILNKRVLGAIAVTRAIGDFAFKVPISITRRVFLEARPGFTLSTDIERWLPRNLTPPYLSNKADVFHHKIIKESTSETSSFLIMYSDGLTDPRVVGENPSIEHWVNAAGKAIKEGRNAALEILKEAIGGEDDDEVSQYLMLESTDSWMDDITIAVVRL</sequence>
<dbReference type="EMBL" id="KN837308">
    <property type="protein sequence ID" value="KIJ28353.1"/>
    <property type="molecule type" value="Genomic_DNA"/>
</dbReference>